<dbReference type="EMBL" id="ML979146">
    <property type="protein sequence ID" value="KAF1911117.1"/>
    <property type="molecule type" value="Genomic_DNA"/>
</dbReference>
<feature type="compositionally biased region" description="Basic and acidic residues" evidence="1">
    <location>
        <begin position="123"/>
        <end position="151"/>
    </location>
</feature>
<feature type="region of interest" description="Disordered" evidence="1">
    <location>
        <begin position="1"/>
        <end position="27"/>
    </location>
</feature>
<protein>
    <submittedName>
        <fullName evidence="2">Uncharacterized protein</fullName>
    </submittedName>
</protein>
<dbReference type="Proteomes" id="UP000800096">
    <property type="component" value="Unassembled WGS sequence"/>
</dbReference>
<organism evidence="2 3">
    <name type="scientific">Ampelomyces quisqualis</name>
    <name type="common">Powdery mildew agent</name>
    <dbReference type="NCBI Taxonomy" id="50730"/>
    <lineage>
        <taxon>Eukaryota</taxon>
        <taxon>Fungi</taxon>
        <taxon>Dikarya</taxon>
        <taxon>Ascomycota</taxon>
        <taxon>Pezizomycotina</taxon>
        <taxon>Dothideomycetes</taxon>
        <taxon>Pleosporomycetidae</taxon>
        <taxon>Pleosporales</taxon>
        <taxon>Pleosporineae</taxon>
        <taxon>Phaeosphaeriaceae</taxon>
        <taxon>Ampelomyces</taxon>
    </lineage>
</organism>
<feature type="region of interest" description="Disordered" evidence="1">
    <location>
        <begin position="118"/>
        <end position="192"/>
    </location>
</feature>
<accession>A0A6A5Q9V1</accession>
<proteinExistence type="predicted"/>
<evidence type="ECO:0000256" key="1">
    <source>
        <dbReference type="SAM" id="MobiDB-lite"/>
    </source>
</evidence>
<reference evidence="2" key="1">
    <citation type="journal article" date="2020" name="Stud. Mycol.">
        <title>101 Dothideomycetes genomes: a test case for predicting lifestyles and emergence of pathogens.</title>
        <authorList>
            <person name="Haridas S."/>
            <person name="Albert R."/>
            <person name="Binder M."/>
            <person name="Bloem J."/>
            <person name="Labutti K."/>
            <person name="Salamov A."/>
            <person name="Andreopoulos B."/>
            <person name="Baker S."/>
            <person name="Barry K."/>
            <person name="Bills G."/>
            <person name="Bluhm B."/>
            <person name="Cannon C."/>
            <person name="Castanera R."/>
            <person name="Culley D."/>
            <person name="Daum C."/>
            <person name="Ezra D."/>
            <person name="Gonzalez J."/>
            <person name="Henrissat B."/>
            <person name="Kuo A."/>
            <person name="Liang C."/>
            <person name="Lipzen A."/>
            <person name="Lutzoni F."/>
            <person name="Magnuson J."/>
            <person name="Mondo S."/>
            <person name="Nolan M."/>
            <person name="Ohm R."/>
            <person name="Pangilinan J."/>
            <person name="Park H.-J."/>
            <person name="Ramirez L."/>
            <person name="Alfaro M."/>
            <person name="Sun H."/>
            <person name="Tritt A."/>
            <person name="Yoshinaga Y."/>
            <person name="Zwiers L.-H."/>
            <person name="Turgeon B."/>
            <person name="Goodwin S."/>
            <person name="Spatafora J."/>
            <person name="Crous P."/>
            <person name="Grigoriev I."/>
        </authorList>
    </citation>
    <scope>NUCLEOTIDE SEQUENCE</scope>
    <source>
        <strain evidence="2">HMLAC05119</strain>
    </source>
</reference>
<evidence type="ECO:0000313" key="3">
    <source>
        <dbReference type="Proteomes" id="UP000800096"/>
    </source>
</evidence>
<name>A0A6A5Q9V1_AMPQU</name>
<sequence>MASNPRSPICRPPSDLKPGSKVPEGEMAPNTQISEYELGFVTGQPLTQQKVKIMRLQRPDVFPLCRGVDRYWDDLGMYPQYGDLQSQLFKHDRAPIPHHLQKQREILLRRHWIESVGVPSAQDKGEGRQSQEQRRLGESSGEPSRHVDGDFRPANNTDYEDPKSRPRAYMSEPHAASPCSSDKHQTVVMRTW</sequence>
<keyword evidence="3" id="KW-1185">Reference proteome</keyword>
<gene>
    <name evidence="2" type="ORF">BDU57DRAFT_598870</name>
</gene>
<dbReference type="AlphaFoldDB" id="A0A6A5Q9V1"/>
<evidence type="ECO:0000313" key="2">
    <source>
        <dbReference type="EMBL" id="KAF1911117.1"/>
    </source>
</evidence>